<proteinExistence type="predicted"/>
<dbReference type="EMBL" id="CP144089">
    <property type="protein sequence ID" value="WWD04328.1"/>
    <property type="molecule type" value="Genomic_DNA"/>
</dbReference>
<dbReference type="RefSeq" id="XP_066082295.1">
    <property type="nucleotide sequence ID" value="XM_066226198.1"/>
</dbReference>
<sequence length="374" mass="41900">MAPMQALELGNTANFGDDTSWDFGQPTVAQTCPTSATLPVRNMLGIQIFHLSLMMLMPVTDVNTGHGKREVNIHEKYIYDSSGAPGVLWRHIPSGKWQMDLTLTLNKKHSDELSGRPLMFQDTLAYSRVQAMEKIGGDYATYLLDHWKAENPYQHVGSGVAEFECYMLGFEEVLAFLQTDSPPFRYHFPNNLTAPYSSCRNLLTQDSPPATSDVFDFDTFNNSAEVEEYSRALESERMAIAGSLDTPDFNFELGVSDLPLTEPTASEPLSSAHREVIDLASDGDRSELETNIRLPRSKRRVPDDFEDDRFITVARSTRDTRPQTSSGLIIIPDIWPTTSGEQVQVRPTTRMIRGGSLTDFTKTITSRCLICRPL</sequence>
<keyword evidence="2" id="KW-1185">Reference proteome</keyword>
<dbReference type="Proteomes" id="UP001358614">
    <property type="component" value="Chromosome 1"/>
</dbReference>
<organism evidence="1 2">
    <name type="scientific">Kwoniella europaea PYCC6329</name>
    <dbReference type="NCBI Taxonomy" id="1423913"/>
    <lineage>
        <taxon>Eukaryota</taxon>
        <taxon>Fungi</taxon>
        <taxon>Dikarya</taxon>
        <taxon>Basidiomycota</taxon>
        <taxon>Agaricomycotina</taxon>
        <taxon>Tremellomycetes</taxon>
        <taxon>Tremellales</taxon>
        <taxon>Cryptococcaceae</taxon>
        <taxon>Kwoniella</taxon>
    </lineage>
</organism>
<gene>
    <name evidence="1" type="ORF">V865_002397</name>
</gene>
<reference evidence="1 2" key="1">
    <citation type="submission" date="2024-01" db="EMBL/GenBank/DDBJ databases">
        <title>Comparative genomics of Cryptococcus and Kwoniella reveals pathogenesis evolution and contrasting modes of karyotype evolution via chromosome fusion or intercentromeric recombination.</title>
        <authorList>
            <person name="Coelho M.A."/>
            <person name="David-Palma M."/>
            <person name="Shea T."/>
            <person name="Bowers K."/>
            <person name="McGinley-Smith S."/>
            <person name="Mohammad A.W."/>
            <person name="Gnirke A."/>
            <person name="Yurkov A.M."/>
            <person name="Nowrousian M."/>
            <person name="Sun S."/>
            <person name="Cuomo C.A."/>
            <person name="Heitman J."/>
        </authorList>
    </citation>
    <scope>NUCLEOTIDE SEQUENCE [LARGE SCALE GENOMIC DNA]</scope>
    <source>
        <strain evidence="1 2">PYCC6329</strain>
    </source>
</reference>
<name>A0AAX4KFZ3_9TREE</name>
<dbReference type="GeneID" id="91101201"/>
<protein>
    <submittedName>
        <fullName evidence="1">Uncharacterized protein</fullName>
    </submittedName>
</protein>
<accession>A0AAX4KFZ3</accession>
<evidence type="ECO:0000313" key="1">
    <source>
        <dbReference type="EMBL" id="WWD04328.1"/>
    </source>
</evidence>
<dbReference type="KEGG" id="ker:91101201"/>
<evidence type="ECO:0000313" key="2">
    <source>
        <dbReference type="Proteomes" id="UP001358614"/>
    </source>
</evidence>
<dbReference type="AlphaFoldDB" id="A0AAX4KFZ3"/>